<dbReference type="GO" id="GO:0031177">
    <property type="term" value="F:phosphopantetheine binding"/>
    <property type="evidence" value="ECO:0007669"/>
    <property type="project" value="InterPro"/>
</dbReference>
<dbReference type="PANTHER" id="PTHR45527">
    <property type="entry name" value="NONRIBOSOMAL PEPTIDE SYNTHETASE"/>
    <property type="match status" value="1"/>
</dbReference>
<dbReference type="PANTHER" id="PTHR45527:SF1">
    <property type="entry name" value="FATTY ACID SYNTHASE"/>
    <property type="match status" value="1"/>
</dbReference>
<dbReference type="GO" id="GO:0005737">
    <property type="term" value="C:cytoplasm"/>
    <property type="evidence" value="ECO:0007669"/>
    <property type="project" value="TreeGrafter"/>
</dbReference>
<evidence type="ECO:0000256" key="3">
    <source>
        <dbReference type="SAM" id="MobiDB-lite"/>
    </source>
</evidence>
<gene>
    <name evidence="5" type="primary">dhbF</name>
    <name evidence="5" type="ORF">NCTC204_04465</name>
</gene>
<evidence type="ECO:0000256" key="1">
    <source>
        <dbReference type="ARBA" id="ARBA00022450"/>
    </source>
</evidence>
<dbReference type="SMART" id="SM00823">
    <property type="entry name" value="PKS_PP"/>
    <property type="match status" value="1"/>
</dbReference>
<dbReference type="EMBL" id="UGMD01000002">
    <property type="protein sequence ID" value="STV18173.1"/>
    <property type="molecule type" value="Genomic_DNA"/>
</dbReference>
<dbReference type="GO" id="GO:0044550">
    <property type="term" value="P:secondary metabolite biosynthetic process"/>
    <property type="evidence" value="ECO:0007669"/>
    <property type="project" value="TreeGrafter"/>
</dbReference>
<keyword evidence="2" id="KW-0597">Phosphoprotein</keyword>
<dbReference type="Proteomes" id="UP000255192">
    <property type="component" value="Unassembled WGS sequence"/>
</dbReference>
<dbReference type="Pfam" id="PF00550">
    <property type="entry name" value="PP-binding"/>
    <property type="match status" value="1"/>
</dbReference>
<feature type="compositionally biased region" description="Low complexity" evidence="3">
    <location>
        <begin position="188"/>
        <end position="197"/>
    </location>
</feature>
<dbReference type="InterPro" id="IPR020806">
    <property type="entry name" value="PKS_PP-bd"/>
</dbReference>
<keyword evidence="1" id="KW-0596">Phosphopantetheine</keyword>
<dbReference type="SUPFAM" id="SSF56801">
    <property type="entry name" value="Acetyl-CoA synthetase-like"/>
    <property type="match status" value="1"/>
</dbReference>
<evidence type="ECO:0000313" key="5">
    <source>
        <dbReference type="EMBL" id="STV18173.1"/>
    </source>
</evidence>
<protein>
    <submittedName>
        <fullName evidence="5">Iron aquisition yersiniabactin synthesis enzyme (Irp2)</fullName>
    </submittedName>
</protein>
<dbReference type="Pfam" id="PF00881">
    <property type="entry name" value="Nitroreductase"/>
    <property type="match status" value="1"/>
</dbReference>
<accession>A0A378ATL9</accession>
<dbReference type="InterPro" id="IPR029479">
    <property type="entry name" value="Nitroreductase"/>
</dbReference>
<dbReference type="Gene3D" id="3.30.300.30">
    <property type="match status" value="1"/>
</dbReference>
<name>A0A378ATL9_KLEPN</name>
<sequence length="267" mass="29365">MPDLISLLPIGRHSPLFMVADMAVISPFYGQEAAWHFSVMEAGTLCHLLEEDAPRYGLGLCQLGMADFSAVASHFQLSPHHRYVHCTVGGRDRARGASAAALLRDFSTYEKPKETAASLDMQSYKDAMLRGLRQQLPDYMVPSDLMLATDFPLTANGKLDRQKLQLQGEQIAHQRGRRGSNPGGQCVTTAAGGALARGTRREPRVGRRRFLSLGGSSIELVRIQQALEAIIGQEIPIVDLFRLPTIADVARYLDEQLHNLPAPTISY</sequence>
<dbReference type="InterPro" id="IPR009081">
    <property type="entry name" value="PP-bd_ACP"/>
</dbReference>
<evidence type="ECO:0000259" key="4">
    <source>
        <dbReference type="SMART" id="SM00823"/>
    </source>
</evidence>
<feature type="region of interest" description="Disordered" evidence="3">
    <location>
        <begin position="173"/>
        <end position="201"/>
    </location>
</feature>
<evidence type="ECO:0000313" key="6">
    <source>
        <dbReference type="Proteomes" id="UP000255192"/>
    </source>
</evidence>
<organism evidence="5 6">
    <name type="scientific">Klebsiella pneumoniae</name>
    <dbReference type="NCBI Taxonomy" id="573"/>
    <lineage>
        <taxon>Bacteria</taxon>
        <taxon>Pseudomonadati</taxon>
        <taxon>Pseudomonadota</taxon>
        <taxon>Gammaproteobacteria</taxon>
        <taxon>Enterobacterales</taxon>
        <taxon>Enterobacteriaceae</taxon>
        <taxon>Klebsiella/Raoultella group</taxon>
        <taxon>Klebsiella</taxon>
        <taxon>Klebsiella pneumoniae complex</taxon>
    </lineage>
</organism>
<evidence type="ECO:0000256" key="2">
    <source>
        <dbReference type="ARBA" id="ARBA00022553"/>
    </source>
</evidence>
<feature type="domain" description="Polyketide synthase-like phosphopantetheine-binding" evidence="4">
    <location>
        <begin position="188"/>
        <end position="257"/>
    </location>
</feature>
<dbReference type="Gene3D" id="1.10.1200.10">
    <property type="entry name" value="ACP-like"/>
    <property type="match status" value="1"/>
</dbReference>
<dbReference type="AlphaFoldDB" id="A0A378ATL9"/>
<proteinExistence type="predicted"/>
<dbReference type="InterPro" id="IPR036736">
    <property type="entry name" value="ACP-like_sf"/>
</dbReference>
<dbReference type="InterPro" id="IPR045851">
    <property type="entry name" value="AMP-bd_C_sf"/>
</dbReference>
<dbReference type="GO" id="GO:0043041">
    <property type="term" value="P:amino acid activation for nonribosomal peptide biosynthetic process"/>
    <property type="evidence" value="ECO:0007669"/>
    <property type="project" value="TreeGrafter"/>
</dbReference>
<dbReference type="SUPFAM" id="SSF47336">
    <property type="entry name" value="ACP-like"/>
    <property type="match status" value="1"/>
</dbReference>
<reference evidence="5 6" key="1">
    <citation type="submission" date="2018-06" db="EMBL/GenBank/DDBJ databases">
        <authorList>
            <consortium name="Pathogen Informatics"/>
            <person name="Doyle S."/>
        </authorList>
    </citation>
    <scope>NUCLEOTIDE SEQUENCE [LARGE SCALE GENOMIC DNA]</scope>
    <source>
        <strain evidence="5 6">NCTC204</strain>
    </source>
</reference>